<organism evidence="2">
    <name type="scientific">Amblyomma triste</name>
    <name type="common">Neotropical tick</name>
    <dbReference type="NCBI Taxonomy" id="251400"/>
    <lineage>
        <taxon>Eukaryota</taxon>
        <taxon>Metazoa</taxon>
        <taxon>Ecdysozoa</taxon>
        <taxon>Arthropoda</taxon>
        <taxon>Chelicerata</taxon>
        <taxon>Arachnida</taxon>
        <taxon>Acari</taxon>
        <taxon>Parasitiformes</taxon>
        <taxon>Ixodida</taxon>
        <taxon>Ixodoidea</taxon>
        <taxon>Ixodidae</taxon>
        <taxon>Amblyomminae</taxon>
        <taxon>Amblyomma</taxon>
    </lineage>
</organism>
<reference evidence="2" key="1">
    <citation type="submission" date="2014-03" db="EMBL/GenBank/DDBJ databases">
        <title>The sialotranscriptome of Amblyomma triste, Amblyomma parvum and Amblyomma cajennense ticks, uncovered by 454-based RNA-seq.</title>
        <authorList>
            <person name="Garcia G.R."/>
            <person name="Gardinassi L.G."/>
            <person name="Ribeiro J.M."/>
            <person name="Anatriello E."/>
            <person name="Ferreira B.R."/>
            <person name="Moreira H.N."/>
            <person name="Mafra C."/>
            <person name="Olegario M.M."/>
            <person name="Szabo P.J."/>
            <person name="Miranda-Santos I.K."/>
            <person name="Maruyama S.R."/>
        </authorList>
    </citation>
    <scope>NUCLEOTIDE SEQUENCE</scope>
    <source>
        <strain evidence="2">Mato Grasso do Sul</strain>
        <tissue evidence="2">Salivary glands</tissue>
    </source>
</reference>
<dbReference type="EMBL" id="GBBM01007309">
    <property type="protein sequence ID" value="JAC28109.1"/>
    <property type="molecule type" value="mRNA"/>
</dbReference>
<name>A0A023G2W1_AMBTT</name>
<evidence type="ECO:0000313" key="2">
    <source>
        <dbReference type="EMBL" id="JAC28109.1"/>
    </source>
</evidence>
<sequence length="205" mass="23075">MKLAIVSYLIFSAAAVDIRPPVNSYHTSKACRKTRLMNGYAPALEYSCVYKYKSYPENAVCIPVNRLRNRIDAPGLCKKGLCKPLYNLKPKMEVCVHPLTCIVVQIKKTRQKLCSTTVTSTVKLMVDGILAIIKATTAAHVTFPVHLSLTSWAGAAMEHALRRHSVEINDTEIFRPYRPQQKPAAWQYLYKLGDVGYLIQINNSF</sequence>
<feature type="signal peptide" evidence="1">
    <location>
        <begin position="1"/>
        <end position="15"/>
    </location>
</feature>
<feature type="non-terminal residue" evidence="2">
    <location>
        <position position="205"/>
    </location>
</feature>
<keyword evidence="1" id="KW-0732">Signal</keyword>
<proteinExistence type="evidence at transcript level"/>
<dbReference type="AlphaFoldDB" id="A0A023G2W1"/>
<feature type="chain" id="PRO_5012384464" evidence="1">
    <location>
        <begin position="16"/>
        <end position="205"/>
    </location>
</feature>
<evidence type="ECO:0000256" key="1">
    <source>
        <dbReference type="SAM" id="SignalP"/>
    </source>
</evidence>
<accession>A0A023G2W1</accession>
<protein>
    <submittedName>
        <fullName evidence="2">Putative secreted protein</fullName>
    </submittedName>
</protein>